<dbReference type="Proteomes" id="UP000654482">
    <property type="component" value="Unassembled WGS sequence"/>
</dbReference>
<keyword evidence="6 10" id="KW-0067">ATP-binding</keyword>
<keyword evidence="4" id="KW-1003">Cell membrane</keyword>
<dbReference type="InterPro" id="IPR003593">
    <property type="entry name" value="AAA+_ATPase"/>
</dbReference>
<evidence type="ECO:0000313" key="11">
    <source>
        <dbReference type="Proteomes" id="UP000654482"/>
    </source>
</evidence>
<dbReference type="AlphaFoldDB" id="A0A8J7J1Q0"/>
<dbReference type="FunFam" id="3.40.50.300:FF:000224">
    <property type="entry name" value="Energy-coupling factor transporter ATP-binding protein EcfA"/>
    <property type="match status" value="1"/>
</dbReference>
<comment type="subcellular location">
    <subcellularLocation>
        <location evidence="1">Cell membrane</location>
    </subcellularLocation>
</comment>
<evidence type="ECO:0000256" key="3">
    <source>
        <dbReference type="ARBA" id="ARBA00022448"/>
    </source>
</evidence>
<organism evidence="10 11">
    <name type="scientific">Lusitaniella coriacea LEGE 07157</name>
    <dbReference type="NCBI Taxonomy" id="945747"/>
    <lineage>
        <taxon>Bacteria</taxon>
        <taxon>Bacillati</taxon>
        <taxon>Cyanobacteriota</taxon>
        <taxon>Cyanophyceae</taxon>
        <taxon>Spirulinales</taxon>
        <taxon>Lusitaniellaceae</taxon>
        <taxon>Lusitaniella</taxon>
    </lineage>
</organism>
<protein>
    <submittedName>
        <fullName evidence="10">ABC transporter ATP-binding protein</fullName>
    </submittedName>
</protein>
<dbReference type="PANTHER" id="PTHR43553:SF24">
    <property type="entry name" value="ENERGY-COUPLING FACTOR TRANSPORTER ATP-BINDING PROTEIN ECFA1"/>
    <property type="match status" value="1"/>
</dbReference>
<dbReference type="InterPro" id="IPR027417">
    <property type="entry name" value="P-loop_NTPase"/>
</dbReference>
<proteinExistence type="inferred from homology"/>
<dbReference type="GO" id="GO:0043190">
    <property type="term" value="C:ATP-binding cassette (ABC) transporter complex"/>
    <property type="evidence" value="ECO:0007669"/>
    <property type="project" value="TreeGrafter"/>
</dbReference>
<reference evidence="10" key="1">
    <citation type="submission" date="2020-10" db="EMBL/GenBank/DDBJ databases">
        <authorList>
            <person name="Castelo-Branco R."/>
            <person name="Eusebio N."/>
            <person name="Adriana R."/>
            <person name="Vieira A."/>
            <person name="Brugerolle De Fraissinette N."/>
            <person name="Rezende De Castro R."/>
            <person name="Schneider M.P."/>
            <person name="Vasconcelos V."/>
            <person name="Leao P.N."/>
        </authorList>
    </citation>
    <scope>NUCLEOTIDE SEQUENCE</scope>
    <source>
        <strain evidence="10">LEGE 07157</strain>
    </source>
</reference>
<dbReference type="PANTHER" id="PTHR43553">
    <property type="entry name" value="HEAVY METAL TRANSPORTER"/>
    <property type="match status" value="1"/>
</dbReference>
<dbReference type="CDD" id="cd03225">
    <property type="entry name" value="ABC_cobalt_CbiO_domain1"/>
    <property type="match status" value="1"/>
</dbReference>
<feature type="domain" description="ABC transporter" evidence="9">
    <location>
        <begin position="17"/>
        <end position="244"/>
    </location>
</feature>
<sequence length="250" mass="27311">MTKLEEQARWVKTGGAIAASGVWFSYPNRPAILQDLSFSILPRERVGLIGSNGAGKTTLFLTICGLLSPTGGTLTLLGKPIIKGEFRPEIGLVFQNPDDQLFCASVRDDVAFGAENLGLDPEEVDRRVHQALSATGVLPLIDRVPHQLSGGEKCMVAIASVLVMHPKVMLYDEPSANLDLRARRRLIRFLQQSQQTLAIASHDLEMILEVCDRVLLLDRGQVVADGKPQTIMSDRTLMETNGLEVPLSLT</sequence>
<keyword evidence="3" id="KW-0813">Transport</keyword>
<keyword evidence="5" id="KW-0547">Nucleotide-binding</keyword>
<dbReference type="RefSeq" id="WP_194029100.1">
    <property type="nucleotide sequence ID" value="NZ_JADEWZ010000010.1"/>
</dbReference>
<dbReference type="EMBL" id="JADEWZ010000010">
    <property type="protein sequence ID" value="MBE9115924.1"/>
    <property type="molecule type" value="Genomic_DNA"/>
</dbReference>
<dbReference type="InterPro" id="IPR050095">
    <property type="entry name" value="ECF_ABC_transporter_ATP-bd"/>
</dbReference>
<evidence type="ECO:0000256" key="5">
    <source>
        <dbReference type="ARBA" id="ARBA00022741"/>
    </source>
</evidence>
<dbReference type="PROSITE" id="PS50893">
    <property type="entry name" value="ABC_TRANSPORTER_2"/>
    <property type="match status" value="1"/>
</dbReference>
<evidence type="ECO:0000313" key="10">
    <source>
        <dbReference type="EMBL" id="MBE9115924.1"/>
    </source>
</evidence>
<evidence type="ECO:0000259" key="9">
    <source>
        <dbReference type="PROSITE" id="PS50893"/>
    </source>
</evidence>
<evidence type="ECO:0000256" key="2">
    <source>
        <dbReference type="ARBA" id="ARBA00005417"/>
    </source>
</evidence>
<keyword evidence="8" id="KW-0472">Membrane</keyword>
<accession>A0A8J7J1Q0</accession>
<gene>
    <name evidence="10" type="ORF">IQ249_08470</name>
</gene>
<dbReference type="SUPFAM" id="SSF52540">
    <property type="entry name" value="P-loop containing nucleoside triphosphate hydrolases"/>
    <property type="match status" value="1"/>
</dbReference>
<evidence type="ECO:0000256" key="6">
    <source>
        <dbReference type="ARBA" id="ARBA00022840"/>
    </source>
</evidence>
<dbReference type="InterPro" id="IPR003439">
    <property type="entry name" value="ABC_transporter-like_ATP-bd"/>
</dbReference>
<evidence type="ECO:0000256" key="8">
    <source>
        <dbReference type="ARBA" id="ARBA00023136"/>
    </source>
</evidence>
<dbReference type="GO" id="GO:0005524">
    <property type="term" value="F:ATP binding"/>
    <property type="evidence" value="ECO:0007669"/>
    <property type="project" value="UniProtKB-KW"/>
</dbReference>
<name>A0A8J7J1Q0_9CYAN</name>
<dbReference type="SMART" id="SM00382">
    <property type="entry name" value="AAA"/>
    <property type="match status" value="1"/>
</dbReference>
<dbReference type="Gene3D" id="3.40.50.300">
    <property type="entry name" value="P-loop containing nucleotide triphosphate hydrolases"/>
    <property type="match status" value="1"/>
</dbReference>
<dbReference type="GO" id="GO:0016887">
    <property type="term" value="F:ATP hydrolysis activity"/>
    <property type="evidence" value="ECO:0007669"/>
    <property type="project" value="InterPro"/>
</dbReference>
<evidence type="ECO:0000256" key="7">
    <source>
        <dbReference type="ARBA" id="ARBA00022967"/>
    </source>
</evidence>
<evidence type="ECO:0000256" key="4">
    <source>
        <dbReference type="ARBA" id="ARBA00022475"/>
    </source>
</evidence>
<comment type="similarity">
    <text evidence="2">Belongs to the ABC transporter superfamily.</text>
</comment>
<keyword evidence="7" id="KW-1278">Translocase</keyword>
<dbReference type="Pfam" id="PF00005">
    <property type="entry name" value="ABC_tran"/>
    <property type="match status" value="1"/>
</dbReference>
<comment type="caution">
    <text evidence="10">The sequence shown here is derived from an EMBL/GenBank/DDBJ whole genome shotgun (WGS) entry which is preliminary data.</text>
</comment>
<keyword evidence="11" id="KW-1185">Reference proteome</keyword>
<dbReference type="InterPro" id="IPR015856">
    <property type="entry name" value="ABC_transpr_CbiO/EcfA_su"/>
</dbReference>
<dbReference type="GO" id="GO:0042626">
    <property type="term" value="F:ATPase-coupled transmembrane transporter activity"/>
    <property type="evidence" value="ECO:0007669"/>
    <property type="project" value="TreeGrafter"/>
</dbReference>
<evidence type="ECO:0000256" key="1">
    <source>
        <dbReference type="ARBA" id="ARBA00004236"/>
    </source>
</evidence>